<reference evidence="4 5" key="1">
    <citation type="journal article" date="2010" name="J. Bacteriol.">
        <title>The genome of the amoeba symbiont 'Candidatus Amoebophilus asiaticus' reveals common mechanisms for host cell interaction among amoeba-associated bacteria.</title>
        <authorList>
            <person name="Schmitz-Esser S."/>
            <person name="Tischler P."/>
            <person name="Arnold R."/>
            <person name="Montanaro J."/>
            <person name="Wagner M."/>
            <person name="Rattei T."/>
            <person name="Horn M."/>
        </authorList>
    </citation>
    <scope>NUCLEOTIDE SEQUENCE [LARGE SCALE GENOMIC DNA]</scope>
    <source>
        <strain evidence="4 5">5a2</strain>
    </source>
</reference>
<evidence type="ECO:0000313" key="4">
    <source>
        <dbReference type="EMBL" id="ACE06163.1"/>
    </source>
</evidence>
<dbReference type="Gene3D" id="3.10.50.40">
    <property type="match status" value="2"/>
</dbReference>
<dbReference type="InterPro" id="IPR050280">
    <property type="entry name" value="OMP_Chaperone_SurA"/>
</dbReference>
<dbReference type="SUPFAM" id="SSF54534">
    <property type="entry name" value="FKBP-like"/>
    <property type="match status" value="2"/>
</dbReference>
<dbReference type="Proteomes" id="UP000001227">
    <property type="component" value="Chromosome"/>
</dbReference>
<dbReference type="InterPro" id="IPR027304">
    <property type="entry name" value="Trigger_fact/SurA_dom_sf"/>
</dbReference>
<gene>
    <name evidence="4" type="ordered locus">Aasi_0785</name>
</gene>
<dbReference type="Pfam" id="PF13624">
    <property type="entry name" value="SurA_N_3"/>
    <property type="match status" value="1"/>
</dbReference>
<dbReference type="EMBL" id="CP001102">
    <property type="protein sequence ID" value="ACE06163.1"/>
    <property type="molecule type" value="Genomic_DNA"/>
</dbReference>
<dbReference type="eggNOG" id="COG0760">
    <property type="taxonomic scope" value="Bacteria"/>
</dbReference>
<organism evidence="4 5">
    <name type="scientific">Amoebophilus asiaticus (strain 5a2)</name>
    <dbReference type="NCBI Taxonomy" id="452471"/>
    <lineage>
        <taxon>Bacteria</taxon>
        <taxon>Pseudomonadati</taxon>
        <taxon>Bacteroidota</taxon>
        <taxon>Cytophagia</taxon>
        <taxon>Cytophagales</taxon>
        <taxon>Amoebophilaceae</taxon>
        <taxon>Candidatus Amoebophilus</taxon>
    </lineage>
</organism>
<dbReference type="SUPFAM" id="SSF109998">
    <property type="entry name" value="Triger factor/SurA peptide-binding domain-like"/>
    <property type="match status" value="1"/>
</dbReference>
<dbReference type="AlphaFoldDB" id="B3ESG1"/>
<dbReference type="PROSITE" id="PS01096">
    <property type="entry name" value="PPIC_PPIASE_1"/>
    <property type="match status" value="1"/>
</dbReference>
<dbReference type="GO" id="GO:0003755">
    <property type="term" value="F:peptidyl-prolyl cis-trans isomerase activity"/>
    <property type="evidence" value="ECO:0007669"/>
    <property type="project" value="UniProtKB-KW"/>
</dbReference>
<keyword evidence="1" id="KW-0732">Signal</keyword>
<dbReference type="Pfam" id="PF00639">
    <property type="entry name" value="Rotamase"/>
    <property type="match status" value="2"/>
</dbReference>
<dbReference type="RefSeq" id="WP_012472932.1">
    <property type="nucleotide sequence ID" value="NC_010830.1"/>
</dbReference>
<name>B3ESG1_AMOA5</name>
<keyword evidence="2" id="KW-0413">Isomerase</keyword>
<dbReference type="PANTHER" id="PTHR47637:SF1">
    <property type="entry name" value="CHAPERONE SURA"/>
    <property type="match status" value="1"/>
</dbReference>
<dbReference type="PANTHER" id="PTHR47637">
    <property type="entry name" value="CHAPERONE SURA"/>
    <property type="match status" value="1"/>
</dbReference>
<evidence type="ECO:0000259" key="3">
    <source>
        <dbReference type="PROSITE" id="PS50198"/>
    </source>
</evidence>
<evidence type="ECO:0000313" key="5">
    <source>
        <dbReference type="Proteomes" id="UP000001227"/>
    </source>
</evidence>
<keyword evidence="5" id="KW-1185">Reference proteome</keyword>
<dbReference type="InterPro" id="IPR000297">
    <property type="entry name" value="PPIase_PpiC"/>
</dbReference>
<feature type="domain" description="PpiC" evidence="3">
    <location>
        <begin position="279"/>
        <end position="373"/>
    </location>
</feature>
<keyword evidence="2" id="KW-0697">Rotamase</keyword>
<evidence type="ECO:0000256" key="2">
    <source>
        <dbReference type="PROSITE-ProRule" id="PRU00278"/>
    </source>
</evidence>
<dbReference type="KEGG" id="aas:Aasi_0785"/>
<sequence>MNTASKILWIAIGVFFTQHTLMAQTPQGRLLDKVIASVDDQPILQSELDAEYQLYQAQDNASKKPTKCQVLENMVINKILLANAAKKEINVKNGEVDRYLKYRMQAILEEVGTEARLEQYIRKPIHVFKEELRKSIREQLTIEKMRDSIIGNITISPIEVQSYFDQLPASDVPFFPATVEAYQLVLFPSIEEQEKKLVIENLASLKTRIQAGESFAVLARQYSEDIGSASNGGELGFWRIGELDSSYEKAALALNPGEISEPVETRFGFHIIQLIEKQKDKYNTRHILLKPLAAKVSIEEAIERINNIRTSILEKQVTFEKAAMSYSQDIATAHQGGLLTGNSEGVQMPVDKLPSDVFFILDKMAPGDVSRPIVFTIDGKQAACIIYLKERIASHQANFGQDYEKIHKLALAYKKQRILNEWIEAAKAKAIIQLEPSYETCHILK</sequence>
<dbReference type="InterPro" id="IPR023058">
    <property type="entry name" value="PPIase_PpiC_CS"/>
</dbReference>
<dbReference type="STRING" id="452471.Aasi_0785"/>
<proteinExistence type="predicted"/>
<dbReference type="HOGENOM" id="CLU_034646_13_0_10"/>
<dbReference type="PROSITE" id="PS50198">
    <property type="entry name" value="PPIC_PPIASE_2"/>
    <property type="match status" value="2"/>
</dbReference>
<protein>
    <recommendedName>
        <fullName evidence="3">PpiC domain-containing protein</fullName>
    </recommendedName>
</protein>
<feature type="domain" description="PpiC" evidence="3">
    <location>
        <begin position="176"/>
        <end position="276"/>
    </location>
</feature>
<dbReference type="Gene3D" id="1.10.4030.10">
    <property type="entry name" value="Porin chaperone SurA, peptide-binding domain"/>
    <property type="match status" value="1"/>
</dbReference>
<dbReference type="InterPro" id="IPR046357">
    <property type="entry name" value="PPIase_dom_sf"/>
</dbReference>
<accession>B3ESG1</accession>
<evidence type="ECO:0000256" key="1">
    <source>
        <dbReference type="ARBA" id="ARBA00022729"/>
    </source>
</evidence>